<sequence>MDTRVFGLQLPEDMASSPLLQLITALPVEKQRRIKRFVHVEDAVRTLSADILSRLLLCDQLGIKNSELFFTSNQNGKPLLQGLDDLHFNNSHSGRWVLSAISDYPVGIDVERIRELDLDLARHCFSEKEYHDLNDLPDDQTKLDYFYDLWTLKESYIKAVGLGLSMPLSSFTIRKTKDMIQLQTSNTFNHCFFKQYTIDKNYKISLCAQREHIDEDLVLISEDELHQRFVKYL</sequence>
<keyword evidence="5" id="KW-0460">Magnesium</keyword>
<evidence type="ECO:0000256" key="5">
    <source>
        <dbReference type="ARBA" id="ARBA00022842"/>
    </source>
</evidence>
<name>A0A7W3XQP8_9BACL</name>
<keyword evidence="3 9" id="KW-0808">Transferase</keyword>
<dbReference type="InterPro" id="IPR004568">
    <property type="entry name" value="Ppantetheine-prot_Trfase_dom"/>
</dbReference>
<comment type="similarity">
    <text evidence="2">Belongs to the P-Pant transferase superfamily. Gsp/Sfp/HetI/AcpT family.</text>
</comment>
<evidence type="ECO:0000259" key="7">
    <source>
        <dbReference type="Pfam" id="PF01648"/>
    </source>
</evidence>
<dbReference type="InterPro" id="IPR055066">
    <property type="entry name" value="AASDHPPT_N"/>
</dbReference>
<dbReference type="GO" id="GO:0006633">
    <property type="term" value="P:fatty acid biosynthetic process"/>
    <property type="evidence" value="ECO:0007669"/>
    <property type="project" value="InterPro"/>
</dbReference>
<evidence type="ECO:0000256" key="1">
    <source>
        <dbReference type="ARBA" id="ARBA00001946"/>
    </source>
</evidence>
<dbReference type="Proteomes" id="UP000567067">
    <property type="component" value="Unassembled WGS sequence"/>
</dbReference>
<dbReference type="PANTHER" id="PTHR12215:SF10">
    <property type="entry name" value="L-AMINOADIPATE-SEMIALDEHYDE DEHYDROGENASE-PHOSPHOPANTETHEINYL TRANSFERASE"/>
    <property type="match status" value="1"/>
</dbReference>
<evidence type="ECO:0000259" key="8">
    <source>
        <dbReference type="Pfam" id="PF22624"/>
    </source>
</evidence>
<evidence type="ECO:0000256" key="6">
    <source>
        <dbReference type="ARBA" id="ARBA00023194"/>
    </source>
</evidence>
<dbReference type="InterPro" id="IPR008278">
    <property type="entry name" value="4-PPantetheinyl_Trfase_dom"/>
</dbReference>
<keyword evidence="4" id="KW-0479">Metal-binding</keyword>
<dbReference type="Pfam" id="PF01648">
    <property type="entry name" value="ACPS"/>
    <property type="match status" value="1"/>
</dbReference>
<dbReference type="GO" id="GO:0017000">
    <property type="term" value="P:antibiotic biosynthetic process"/>
    <property type="evidence" value="ECO:0007669"/>
    <property type="project" value="UniProtKB-KW"/>
</dbReference>
<dbReference type="Gene3D" id="3.90.470.20">
    <property type="entry name" value="4'-phosphopantetheinyl transferase domain"/>
    <property type="match status" value="2"/>
</dbReference>
<protein>
    <submittedName>
        <fullName evidence="9">4'-phosphopantetheinyl transferase</fullName>
        <ecNumber evidence="9">2.7.8.-</ecNumber>
    </submittedName>
</protein>
<dbReference type="AlphaFoldDB" id="A0A7W3XQP8"/>
<dbReference type="InterPro" id="IPR037143">
    <property type="entry name" value="4-PPantetheinyl_Trfase_dom_sf"/>
</dbReference>
<comment type="cofactor">
    <cofactor evidence="1">
        <name>Mg(2+)</name>
        <dbReference type="ChEBI" id="CHEBI:18420"/>
    </cofactor>
</comment>
<feature type="domain" description="4'-phosphopantetheinyl transferase" evidence="7">
    <location>
        <begin position="105"/>
        <end position="207"/>
    </location>
</feature>
<proteinExistence type="inferred from homology"/>
<keyword evidence="10" id="KW-1185">Reference proteome</keyword>
<dbReference type="GO" id="GO:0019878">
    <property type="term" value="P:lysine biosynthetic process via aminoadipic acid"/>
    <property type="evidence" value="ECO:0007669"/>
    <property type="project" value="TreeGrafter"/>
</dbReference>
<evidence type="ECO:0000256" key="4">
    <source>
        <dbReference type="ARBA" id="ARBA00022723"/>
    </source>
</evidence>
<gene>
    <name evidence="9" type="ORF">FHR92_001111</name>
</gene>
<dbReference type="GO" id="GO:0000287">
    <property type="term" value="F:magnesium ion binding"/>
    <property type="evidence" value="ECO:0007669"/>
    <property type="project" value="InterPro"/>
</dbReference>
<keyword evidence="6" id="KW-0045">Antibiotic biosynthesis</keyword>
<reference evidence="9 10" key="1">
    <citation type="submission" date="2020-08" db="EMBL/GenBank/DDBJ databases">
        <title>Genomic Encyclopedia of Type Strains, Phase III (KMG-III): the genomes of soil and plant-associated and newly described type strains.</title>
        <authorList>
            <person name="Whitman W."/>
        </authorList>
    </citation>
    <scope>NUCLEOTIDE SEQUENCE [LARGE SCALE GENOMIC DNA]</scope>
    <source>
        <strain evidence="9 10">CECT 8693</strain>
    </source>
</reference>
<dbReference type="PANTHER" id="PTHR12215">
    <property type="entry name" value="PHOSPHOPANTETHEINE TRANSFERASE"/>
    <property type="match status" value="1"/>
</dbReference>
<dbReference type="Pfam" id="PF22624">
    <property type="entry name" value="AASDHPPT_N"/>
    <property type="match status" value="1"/>
</dbReference>
<evidence type="ECO:0000313" key="10">
    <source>
        <dbReference type="Proteomes" id="UP000567067"/>
    </source>
</evidence>
<dbReference type="EC" id="2.7.8.-" evidence="9"/>
<dbReference type="NCBIfam" id="TIGR00556">
    <property type="entry name" value="pantethn_trn"/>
    <property type="match status" value="1"/>
</dbReference>
<feature type="domain" description="4'-phosphopantetheinyl transferase N-terminal" evidence="8">
    <location>
        <begin position="19"/>
        <end position="100"/>
    </location>
</feature>
<dbReference type="SUPFAM" id="SSF56214">
    <property type="entry name" value="4'-phosphopantetheinyl transferase"/>
    <property type="match status" value="2"/>
</dbReference>
<dbReference type="RefSeq" id="WP_312870001.1">
    <property type="nucleotide sequence ID" value="NZ_JACJIP010000005.1"/>
</dbReference>
<evidence type="ECO:0000256" key="2">
    <source>
        <dbReference type="ARBA" id="ARBA00010990"/>
    </source>
</evidence>
<evidence type="ECO:0000256" key="3">
    <source>
        <dbReference type="ARBA" id="ARBA00022679"/>
    </source>
</evidence>
<dbReference type="InterPro" id="IPR050559">
    <property type="entry name" value="P-Pant_transferase_sf"/>
</dbReference>
<dbReference type="GO" id="GO:0008897">
    <property type="term" value="F:holo-[acyl-carrier-protein] synthase activity"/>
    <property type="evidence" value="ECO:0007669"/>
    <property type="project" value="InterPro"/>
</dbReference>
<accession>A0A7W3XQP8</accession>
<organism evidence="9 10">
    <name type="scientific">Fontibacillus solani</name>
    <dbReference type="NCBI Taxonomy" id="1572857"/>
    <lineage>
        <taxon>Bacteria</taxon>
        <taxon>Bacillati</taxon>
        <taxon>Bacillota</taxon>
        <taxon>Bacilli</taxon>
        <taxon>Bacillales</taxon>
        <taxon>Paenibacillaceae</taxon>
        <taxon>Fontibacillus</taxon>
    </lineage>
</organism>
<dbReference type="EMBL" id="JACJIP010000005">
    <property type="protein sequence ID" value="MBA9084650.1"/>
    <property type="molecule type" value="Genomic_DNA"/>
</dbReference>
<evidence type="ECO:0000313" key="9">
    <source>
        <dbReference type="EMBL" id="MBA9084650.1"/>
    </source>
</evidence>
<comment type="caution">
    <text evidence="9">The sequence shown here is derived from an EMBL/GenBank/DDBJ whole genome shotgun (WGS) entry which is preliminary data.</text>
</comment>
<dbReference type="GO" id="GO:0005829">
    <property type="term" value="C:cytosol"/>
    <property type="evidence" value="ECO:0007669"/>
    <property type="project" value="TreeGrafter"/>
</dbReference>